<dbReference type="Gene3D" id="3.40.50.150">
    <property type="entry name" value="Vaccinia Virus protein VP39"/>
    <property type="match status" value="1"/>
</dbReference>
<dbReference type="GO" id="GO:0032259">
    <property type="term" value="P:methylation"/>
    <property type="evidence" value="ECO:0007669"/>
    <property type="project" value="UniProtKB-KW"/>
</dbReference>
<sequence length="64" mass="7218">MSYISIIINDIVWVYDSSGVQSKKKYGSLYEPILMVAKSDKTKHTFNHEDILVEAKTGAKRGVN</sequence>
<dbReference type="InterPro" id="IPR029063">
    <property type="entry name" value="SAM-dependent_MTases_sf"/>
</dbReference>
<reference evidence="1 2" key="1">
    <citation type="submission" date="2014-04" db="EMBL/GenBank/DDBJ databases">
        <title>Draft Genome Sequence of Lactobacillus animalis 381-IL-28.</title>
        <authorList>
            <person name="Sturino J.M."/>
            <person name="Rajendran M."/>
            <person name="Altermann E."/>
        </authorList>
    </citation>
    <scope>NUCLEOTIDE SEQUENCE [LARGE SCALE GENOMIC DNA]</scope>
    <source>
        <strain evidence="1 2">381-IL-28</strain>
    </source>
</reference>
<keyword evidence="1" id="KW-0808">Transferase</keyword>
<proteinExistence type="predicted"/>
<comment type="caution">
    <text evidence="1">The sequence shown here is derived from an EMBL/GenBank/DDBJ whole genome shotgun (WGS) entry which is preliminary data.</text>
</comment>
<dbReference type="Proteomes" id="UP000027129">
    <property type="component" value="Unassembled WGS sequence"/>
</dbReference>
<gene>
    <name evidence="1" type="ORF">Lani381_0505</name>
</gene>
<keyword evidence="2" id="KW-1185">Reference proteome</keyword>
<accession>A0ABR4RRS0</accession>
<dbReference type="GO" id="GO:0008168">
    <property type="term" value="F:methyltransferase activity"/>
    <property type="evidence" value="ECO:0007669"/>
    <property type="project" value="UniProtKB-KW"/>
</dbReference>
<keyword evidence="1" id="KW-0489">Methyltransferase</keyword>
<organism evidence="1 2">
    <name type="scientific">Ligilactobacillus animalis</name>
    <dbReference type="NCBI Taxonomy" id="1605"/>
    <lineage>
        <taxon>Bacteria</taxon>
        <taxon>Bacillati</taxon>
        <taxon>Bacillota</taxon>
        <taxon>Bacilli</taxon>
        <taxon>Lactobacillales</taxon>
        <taxon>Lactobacillaceae</taxon>
        <taxon>Ligilactobacillus</taxon>
    </lineage>
</organism>
<name>A0ABR4RRS0_9LACO</name>
<evidence type="ECO:0000313" key="1">
    <source>
        <dbReference type="EMBL" id="KDA46485.1"/>
    </source>
</evidence>
<dbReference type="EMBL" id="JMHU01000004">
    <property type="protein sequence ID" value="KDA46485.1"/>
    <property type="molecule type" value="Genomic_DNA"/>
</dbReference>
<evidence type="ECO:0000313" key="2">
    <source>
        <dbReference type="Proteomes" id="UP000027129"/>
    </source>
</evidence>
<protein>
    <submittedName>
        <fullName evidence="1">DNA modification methylase</fullName>
    </submittedName>
</protein>